<proteinExistence type="inferred from homology"/>
<organism evidence="17 18">
    <name type="scientific">Mucispirillum schaedleri ASF457</name>
    <dbReference type="NCBI Taxonomy" id="1379858"/>
    <lineage>
        <taxon>Bacteria</taxon>
        <taxon>Pseudomonadati</taxon>
        <taxon>Deferribacterota</taxon>
        <taxon>Deferribacteres</taxon>
        <taxon>Deferribacterales</taxon>
        <taxon>Mucispirillaceae</taxon>
        <taxon>Mucispirillum</taxon>
    </lineage>
</organism>
<dbReference type="OrthoDB" id="9806254at2"/>
<keyword evidence="18" id="KW-1185">Reference proteome</keyword>
<accession>V2RIW4</accession>
<keyword evidence="6" id="KW-0479">Metal-binding</keyword>
<feature type="modified residue" description="N6-acetyllysine" evidence="16">
    <location>
        <position position="130"/>
    </location>
</feature>
<keyword evidence="10 14" id="KW-0464">Manganese</keyword>
<comment type="subunit">
    <text evidence="3">Homodimer.</text>
</comment>
<comment type="cofactor">
    <cofactor evidence="1">
        <name>Mn(2+)</name>
        <dbReference type="ChEBI" id="CHEBI:29035"/>
    </cofactor>
</comment>
<feature type="site" description="Critical for catalysis" evidence="15">
    <location>
        <position position="218"/>
    </location>
</feature>
<evidence type="ECO:0000313" key="18">
    <source>
        <dbReference type="Proteomes" id="UP000017429"/>
    </source>
</evidence>
<evidence type="ECO:0000256" key="16">
    <source>
        <dbReference type="PIRSR" id="PIRSR604439-5"/>
    </source>
</evidence>
<evidence type="ECO:0000256" key="9">
    <source>
        <dbReference type="ARBA" id="ARBA00023002"/>
    </source>
</evidence>
<feature type="binding site" evidence="12">
    <location>
        <position position="117"/>
    </location>
    <ligand>
        <name>D-threo-isocitrate</name>
        <dbReference type="ChEBI" id="CHEBI:15562"/>
    </ligand>
</feature>
<reference evidence="17" key="3">
    <citation type="submission" date="2022-06" db="EMBL/GenBank/DDBJ databases">
        <title>Resources to Facilitate Use of the Altered Schaedler Flora (ASF) Mouse Model to Study Microbiome Function.</title>
        <authorList>
            <person name="Proctor A."/>
            <person name="Parvinroo S."/>
            <person name="Richie T."/>
            <person name="Jia X."/>
            <person name="Lee S.T.M."/>
            <person name="Karp P.D."/>
            <person name="Paley S."/>
            <person name="Kostic A.D."/>
            <person name="Pierre J.F."/>
            <person name="Wannemuehler M.J."/>
            <person name="Phillips G.J."/>
        </authorList>
    </citation>
    <scope>NUCLEOTIDE SEQUENCE</scope>
    <source>
        <strain evidence="17">ASF457</strain>
    </source>
</reference>
<dbReference type="KEGG" id="msch:N508_000393"/>
<keyword evidence="7 14" id="KW-0460">Magnesium</keyword>
<dbReference type="EC" id="1.1.1.42" evidence="17"/>
<feature type="modified residue" description="N6-succinyllysine" evidence="16">
    <location>
        <position position="88"/>
    </location>
</feature>
<evidence type="ECO:0000256" key="2">
    <source>
        <dbReference type="ARBA" id="ARBA00007769"/>
    </source>
</evidence>
<evidence type="ECO:0000256" key="11">
    <source>
        <dbReference type="ARBA" id="ARBA00023554"/>
    </source>
</evidence>
<evidence type="ECO:0000256" key="6">
    <source>
        <dbReference type="ARBA" id="ARBA00022723"/>
    </source>
</evidence>
<feature type="binding site" evidence="12">
    <location>
        <position position="141"/>
    </location>
    <ligand>
        <name>D-threo-isocitrate</name>
        <dbReference type="ChEBI" id="CHEBI:15562"/>
    </ligand>
</feature>
<feature type="binding site" evidence="13">
    <location>
        <position position="355"/>
    </location>
    <ligand>
        <name>NADP(+)</name>
        <dbReference type="ChEBI" id="CHEBI:58349"/>
    </ligand>
</feature>
<reference evidence="17" key="2">
    <citation type="submission" date="2022-05" db="EMBL/GenBank/DDBJ databases">
        <authorList>
            <person name="Proctor A.L."/>
            <person name="Phillips G.J."/>
            <person name="Wannemuehler M.J."/>
        </authorList>
    </citation>
    <scope>NUCLEOTIDE SEQUENCE</scope>
    <source>
        <strain evidence="17">ASF457</strain>
    </source>
</reference>
<dbReference type="GO" id="GO:0006099">
    <property type="term" value="P:tricarboxylic acid cycle"/>
    <property type="evidence" value="ECO:0007669"/>
    <property type="project" value="UniProtKB-UniRule"/>
</dbReference>
<feature type="binding site" evidence="12">
    <location>
        <position position="101"/>
    </location>
    <ligand>
        <name>D-threo-isocitrate</name>
        <dbReference type="ChEBI" id="CHEBI:15562"/>
    </ligand>
</feature>
<dbReference type="GO" id="GO:0006097">
    <property type="term" value="P:glyoxylate cycle"/>
    <property type="evidence" value="ECO:0007669"/>
    <property type="project" value="UniProtKB-KW"/>
</dbReference>
<feature type="modified residue" description="Phosphoserine" evidence="16">
    <location>
        <position position="101"/>
    </location>
</feature>
<evidence type="ECO:0000256" key="3">
    <source>
        <dbReference type="ARBA" id="ARBA00011738"/>
    </source>
</evidence>
<evidence type="ECO:0000256" key="5">
    <source>
        <dbReference type="ARBA" id="ARBA00022532"/>
    </source>
</evidence>
<reference evidence="17" key="1">
    <citation type="journal article" date="2014" name="Genome Announc.">
        <title>Draft genome sequences of the altered schaedler flora, a defined bacterial community from gnotobiotic mice.</title>
        <authorList>
            <person name="Wannemuehler M.J."/>
            <person name="Overstreet A.M."/>
            <person name="Ward D.V."/>
            <person name="Phillips G.J."/>
        </authorList>
    </citation>
    <scope>NUCLEOTIDE SEQUENCE</scope>
    <source>
        <strain evidence="17">ASF457</strain>
    </source>
</reference>
<dbReference type="NCBIfam" id="TIGR00183">
    <property type="entry name" value="prok_nadp_idh"/>
    <property type="match status" value="1"/>
</dbReference>
<feature type="binding site" evidence="13">
    <location>
        <position position="92"/>
    </location>
    <ligand>
        <name>NADP(+)</name>
        <dbReference type="ChEBI" id="CHEBI:58349"/>
    </ligand>
</feature>
<dbReference type="RefSeq" id="WP_023276402.1">
    <property type="nucleotide sequence ID" value="NZ_CP097562.1"/>
</dbReference>
<dbReference type="eggNOG" id="COG0538">
    <property type="taxonomic scope" value="Bacteria"/>
</dbReference>
<feature type="binding site" evidence="13">
    <location>
        <position position="398"/>
    </location>
    <ligand>
        <name>NADP(+)</name>
        <dbReference type="ChEBI" id="CHEBI:58349"/>
    </ligand>
</feature>
<dbReference type="Gene3D" id="3.40.718.10">
    <property type="entry name" value="Isopropylmalate Dehydrogenase"/>
    <property type="match status" value="1"/>
</dbReference>
<feature type="binding site" evidence="14">
    <location>
        <position position="308"/>
    </location>
    <ligand>
        <name>Mg(2+)</name>
        <dbReference type="ChEBI" id="CHEBI:18420"/>
    </ligand>
</feature>
<keyword evidence="8 13" id="KW-0521">NADP</keyword>
<dbReference type="InterPro" id="IPR024084">
    <property type="entry name" value="IsoPropMal-DH-like_dom"/>
</dbReference>
<dbReference type="InterPro" id="IPR004439">
    <property type="entry name" value="Isocitrate_DH_NADP_dimer_prok"/>
</dbReference>
<dbReference type="InterPro" id="IPR019818">
    <property type="entry name" value="IsoCit/isopropylmalate_DH_CS"/>
</dbReference>
<dbReference type="GO" id="GO:0051287">
    <property type="term" value="F:NAD binding"/>
    <property type="evidence" value="ECO:0007669"/>
    <property type="project" value="InterPro"/>
</dbReference>
<dbReference type="PROSITE" id="PS00470">
    <property type="entry name" value="IDH_IMDH"/>
    <property type="match status" value="1"/>
</dbReference>
<dbReference type="SMART" id="SM01329">
    <property type="entry name" value="Iso_dh"/>
    <property type="match status" value="1"/>
</dbReference>
<gene>
    <name evidence="17" type="primary">icd</name>
    <name evidence="17" type="ORF">N508_000393</name>
</gene>
<evidence type="ECO:0000256" key="8">
    <source>
        <dbReference type="ARBA" id="ARBA00022857"/>
    </source>
</evidence>
<evidence type="ECO:0000256" key="7">
    <source>
        <dbReference type="ARBA" id="ARBA00022842"/>
    </source>
</evidence>
<evidence type="ECO:0000313" key="17">
    <source>
        <dbReference type="EMBL" id="USF23335.1"/>
    </source>
</evidence>
<feature type="site" description="Critical for catalysis" evidence="15">
    <location>
        <position position="148"/>
    </location>
</feature>
<keyword evidence="5" id="KW-0816">Tricarboxylic acid cycle</keyword>
<comment type="cofactor">
    <cofactor evidence="14">
        <name>Mg(2+)</name>
        <dbReference type="ChEBI" id="CHEBI:18420"/>
    </cofactor>
    <cofactor evidence="14">
        <name>Mn(2+)</name>
        <dbReference type="ChEBI" id="CHEBI:29035"/>
    </cofactor>
    <text evidence="14">Binds 1 Mg(2+) or Mn(2+) ion per subunit.</text>
</comment>
<protein>
    <submittedName>
        <fullName evidence="17">Isocitrate dehydrogenase [NADP]</fullName>
        <ecNumber evidence="17">1.1.1.42</ecNumber>
    </submittedName>
</protein>
<dbReference type="GO" id="GO:0000287">
    <property type="term" value="F:magnesium ion binding"/>
    <property type="evidence" value="ECO:0007669"/>
    <property type="project" value="InterPro"/>
</dbReference>
<dbReference type="NCBIfam" id="NF005425">
    <property type="entry name" value="PRK07006.1"/>
    <property type="match status" value="1"/>
</dbReference>
<evidence type="ECO:0000256" key="12">
    <source>
        <dbReference type="PIRSR" id="PIRSR604439-1"/>
    </source>
</evidence>
<evidence type="ECO:0000256" key="1">
    <source>
        <dbReference type="ARBA" id="ARBA00001936"/>
    </source>
</evidence>
<comment type="similarity">
    <text evidence="2">Belongs to the isocitrate and isopropylmalate dehydrogenases family.</text>
</comment>
<dbReference type="GO" id="GO:0004450">
    <property type="term" value="F:isocitrate dehydrogenase (NADP+) activity"/>
    <property type="evidence" value="ECO:0007669"/>
    <property type="project" value="UniProtKB-UniRule"/>
</dbReference>
<evidence type="ECO:0000256" key="14">
    <source>
        <dbReference type="PIRSR" id="PIRSR604439-3"/>
    </source>
</evidence>
<dbReference type="AlphaFoldDB" id="V2RIW4"/>
<comment type="catalytic activity">
    <reaction evidence="11">
        <text>D-threo-isocitrate + NADP(+) = 2-oxoglutarate + CO2 + NADPH</text>
        <dbReference type="Rhea" id="RHEA:19629"/>
        <dbReference type="ChEBI" id="CHEBI:15562"/>
        <dbReference type="ChEBI" id="CHEBI:16526"/>
        <dbReference type="ChEBI" id="CHEBI:16810"/>
        <dbReference type="ChEBI" id="CHEBI:57783"/>
        <dbReference type="ChEBI" id="CHEBI:58349"/>
        <dbReference type="EC" id="1.1.1.42"/>
    </reaction>
</comment>
<feature type="binding site" evidence="12">
    <location>
        <position position="103"/>
    </location>
    <ligand>
        <name>D-threo-isocitrate</name>
        <dbReference type="ChEBI" id="CHEBI:15562"/>
    </ligand>
</feature>
<evidence type="ECO:0000256" key="13">
    <source>
        <dbReference type="PIRSR" id="PIRSR604439-2"/>
    </source>
</evidence>
<feature type="binding site" evidence="12">
    <location>
        <position position="107"/>
    </location>
    <ligand>
        <name>D-threo-isocitrate</name>
        <dbReference type="ChEBI" id="CHEBI:15562"/>
    </ligand>
</feature>
<name>V2RIW4_9BACT</name>
<keyword evidence="9 17" id="KW-0560">Oxidoreductase</keyword>
<evidence type="ECO:0000256" key="4">
    <source>
        <dbReference type="ARBA" id="ARBA00022435"/>
    </source>
</evidence>
<sequence>MAKIIKENNKLIVPDTLTLPFIEGDGVGAEITNVCKKIVDHTVNTVYKGTKKIDWLEVLGGEKAYNQTGQWLPENTMNTFKEYLIGIKGPLTTPVGGGIRSLNVALRQELDLFVCLRPLEWFKGVSSPLKEPEKVNMVVFRENTEDIYAGIEWEAGTKEAEQFYNFLHDKMNVKKVRFPETSSFGVKPVSKQGSSRLVRAAIQYAVDNKKPSVTLVHKGNIMKFTEGGFKKWGYETAETEFADFTFTMNQYSIIKNEKGEEAANAAYKNAVESGKIIIKDNIADAFLQNTLLKPEDYSVIATLNLNGDYVSDQLAAMVGGIGIAPGANINYNTGHAIFEATHGTAPDIAGKNIVNPCSMLLSFAMLFEYIFWKEVSEKIKNSLVESFEKGYATHDLARFMNNGKSLSTTDFADNIIKLIK</sequence>
<keyword evidence="4" id="KW-0329">Glyoxylate bypass</keyword>
<dbReference type="Proteomes" id="UP000017429">
    <property type="component" value="Chromosome"/>
</dbReference>
<dbReference type="Pfam" id="PF00180">
    <property type="entry name" value="Iso_dh"/>
    <property type="match status" value="1"/>
</dbReference>
<dbReference type="PANTHER" id="PTHR43504">
    <property type="entry name" value="ISOCITRATE DEHYDROGENASE [NADP]"/>
    <property type="match status" value="1"/>
</dbReference>
<feature type="modified residue" description="N6-succinyllysine" evidence="16">
    <location>
        <position position="230"/>
    </location>
</feature>
<evidence type="ECO:0000256" key="15">
    <source>
        <dbReference type="PIRSR" id="PIRSR604439-4"/>
    </source>
</evidence>
<evidence type="ECO:0000256" key="10">
    <source>
        <dbReference type="ARBA" id="ARBA00023211"/>
    </source>
</evidence>
<dbReference type="SUPFAM" id="SSF53659">
    <property type="entry name" value="Isocitrate/Isopropylmalate dehydrogenase-like"/>
    <property type="match status" value="1"/>
</dbReference>
<dbReference type="EMBL" id="CP097562">
    <property type="protein sequence ID" value="USF23335.1"/>
    <property type="molecule type" value="Genomic_DNA"/>
</dbReference>
<dbReference type="PANTHER" id="PTHR43504:SF1">
    <property type="entry name" value="ISOCITRATE DEHYDROGENASE [NADP]"/>
    <property type="match status" value="1"/>
</dbReference>